<dbReference type="EMBL" id="BHXQ01000008">
    <property type="protein sequence ID" value="GCC53597.1"/>
    <property type="molecule type" value="Genomic_DNA"/>
</dbReference>
<accession>A0A401UFF9</accession>
<evidence type="ECO:0000256" key="1">
    <source>
        <dbReference type="ARBA" id="ARBA00022737"/>
    </source>
</evidence>
<gene>
    <name evidence="5" type="ORF">SanaruYs_38420</name>
</gene>
<feature type="repeat" description="TPR" evidence="3">
    <location>
        <begin position="437"/>
        <end position="470"/>
    </location>
</feature>
<dbReference type="PANTHER" id="PTHR12558">
    <property type="entry name" value="CELL DIVISION CYCLE 16,23,27"/>
    <property type="match status" value="1"/>
</dbReference>
<dbReference type="Pfam" id="PF12895">
    <property type="entry name" value="ANAPC3"/>
    <property type="match status" value="1"/>
</dbReference>
<dbReference type="InterPro" id="IPR019734">
    <property type="entry name" value="TPR_rpt"/>
</dbReference>
<evidence type="ECO:0000256" key="2">
    <source>
        <dbReference type="ARBA" id="ARBA00022803"/>
    </source>
</evidence>
<keyword evidence="1" id="KW-0677">Repeat</keyword>
<dbReference type="RefSeq" id="WP_127124245.1">
    <property type="nucleotide sequence ID" value="NZ_BHXQ01000008.1"/>
</dbReference>
<dbReference type="InterPro" id="IPR013105">
    <property type="entry name" value="TPR_2"/>
</dbReference>
<dbReference type="Pfam" id="PF07719">
    <property type="entry name" value="TPR_2"/>
    <property type="match status" value="2"/>
</dbReference>
<protein>
    <submittedName>
        <fullName evidence="5">Uncharacterized protein</fullName>
    </submittedName>
</protein>
<dbReference type="InterPro" id="IPR011990">
    <property type="entry name" value="TPR-like_helical_dom_sf"/>
</dbReference>
<evidence type="ECO:0000313" key="5">
    <source>
        <dbReference type="EMBL" id="GCC53597.1"/>
    </source>
</evidence>
<keyword evidence="4" id="KW-0732">Signal</keyword>
<feature type="repeat" description="TPR" evidence="3">
    <location>
        <begin position="43"/>
        <end position="76"/>
    </location>
</feature>
<evidence type="ECO:0000313" key="6">
    <source>
        <dbReference type="Proteomes" id="UP000288227"/>
    </source>
</evidence>
<dbReference type="Proteomes" id="UP000288227">
    <property type="component" value="Unassembled WGS sequence"/>
</dbReference>
<keyword evidence="6" id="KW-1185">Reference proteome</keyword>
<dbReference type="Pfam" id="PF13432">
    <property type="entry name" value="TPR_16"/>
    <property type="match status" value="1"/>
</dbReference>
<comment type="caution">
    <text evidence="5">The sequence shown here is derived from an EMBL/GenBank/DDBJ whole genome shotgun (WGS) entry which is preliminary data.</text>
</comment>
<name>A0A401UFF9_9BACT</name>
<dbReference type="SMART" id="SM00028">
    <property type="entry name" value="TPR"/>
    <property type="match status" value="10"/>
</dbReference>
<proteinExistence type="predicted"/>
<dbReference type="AlphaFoldDB" id="A0A401UFF9"/>
<dbReference type="SUPFAM" id="SSF81901">
    <property type="entry name" value="HCP-like"/>
    <property type="match status" value="2"/>
</dbReference>
<evidence type="ECO:0000256" key="4">
    <source>
        <dbReference type="SAM" id="SignalP"/>
    </source>
</evidence>
<dbReference type="Gene3D" id="1.25.40.10">
    <property type="entry name" value="Tetratricopeptide repeat domain"/>
    <property type="match status" value="3"/>
</dbReference>
<feature type="repeat" description="TPR" evidence="3">
    <location>
        <begin position="540"/>
        <end position="573"/>
    </location>
</feature>
<feature type="signal peptide" evidence="4">
    <location>
        <begin position="1"/>
        <end position="23"/>
    </location>
</feature>
<evidence type="ECO:0000256" key="3">
    <source>
        <dbReference type="PROSITE-ProRule" id="PRU00339"/>
    </source>
</evidence>
<dbReference type="OrthoDB" id="9814220at2"/>
<dbReference type="PANTHER" id="PTHR12558:SF13">
    <property type="entry name" value="CELL DIVISION CYCLE PROTEIN 27 HOMOLOG"/>
    <property type="match status" value="1"/>
</dbReference>
<feature type="repeat" description="TPR" evidence="3">
    <location>
        <begin position="331"/>
        <end position="364"/>
    </location>
</feature>
<keyword evidence="2 3" id="KW-0802">TPR repeat</keyword>
<feature type="chain" id="PRO_5019557227" evidence="4">
    <location>
        <begin position="24"/>
        <end position="587"/>
    </location>
</feature>
<reference evidence="5 6" key="1">
    <citation type="submission" date="2018-11" db="EMBL/GenBank/DDBJ databases">
        <title>Chryseotalea sanarue gen. nov., sp., nov., a member of the family Cytophagaceae, isolated from a brackish lake in Hamamatsu Japan.</title>
        <authorList>
            <person name="Maejima Y."/>
            <person name="Iino T."/>
            <person name="Muraguchi Y."/>
            <person name="Fukuda K."/>
            <person name="Ohkuma M."/>
            <person name="Moriuchi R."/>
            <person name="Dohra H."/>
            <person name="Kimbara K."/>
            <person name="Shintani M."/>
        </authorList>
    </citation>
    <scope>NUCLEOTIDE SEQUENCE [LARGE SCALE GENOMIC DNA]</scope>
    <source>
        <strain evidence="5 6">Ys</strain>
    </source>
</reference>
<dbReference type="PROSITE" id="PS50005">
    <property type="entry name" value="TPR"/>
    <property type="match status" value="4"/>
</dbReference>
<organism evidence="5 6">
    <name type="scientific">Chryseotalea sanaruensis</name>
    <dbReference type="NCBI Taxonomy" id="2482724"/>
    <lineage>
        <taxon>Bacteria</taxon>
        <taxon>Pseudomonadati</taxon>
        <taxon>Bacteroidota</taxon>
        <taxon>Cytophagia</taxon>
        <taxon>Cytophagales</taxon>
        <taxon>Chryseotaleaceae</taxon>
        <taxon>Chryseotalea</taxon>
    </lineage>
</organism>
<sequence length="587" mass="67383">MLPFSKRLLFILLSILLSFPAFTQKRKKADIDAMEANAKDREAEFYFTEGQKFFILEDYAKALLFYQKAVALAPENATIHFKIADVLNRGTKEEDLQRAAASIEQALRFEKKNKYFYLLAANIYNGLSRFDKAAEAYEQLIKQVPGSDDFLFELGATYQFANNLDKAIKVYDRAEVSMGVNEMSSIQKVRLYLELNKVSDAQQEAEKLLALDPAEMRYPMSLAELFSQQGLKDQSIVFLENFLKDNKEETGQAQMMLAGLYRETKRYEEAEKLLLVLFDNDEIEFGSKALIIATLNAEINQAKGMGSDTDETQNLAFALYEKLVKTNTEESQLYILGGDLYLTAGDQQKAKEAYQKAISLDQVNLEVWQNLLYIEAQQEQFDALATHAEQALEYYPNQGMVHYFRGYAKFRKRQFRDAVTSLEQAKRLSENNPAFINDLNGLLGDAYYALKDYVKSDKAYEEALAFNPNNDGVLNNYSFYLAIRKQNLEKAEKMAEQLIKNNPNEAAYLDTYAWVLYSREKYKEAKKIIERALSNNGNNATHLEHYGDILFKLGEVDNAVQQWEKAKKLNANNEVLDKKIANRKIYE</sequence>
<dbReference type="Pfam" id="PF13181">
    <property type="entry name" value="TPR_8"/>
    <property type="match status" value="1"/>
</dbReference>
<dbReference type="SUPFAM" id="SSF48452">
    <property type="entry name" value="TPR-like"/>
    <property type="match status" value="1"/>
</dbReference>